<protein>
    <recommendedName>
        <fullName evidence="4">DUF4199 domain-containing protein</fullName>
    </recommendedName>
</protein>
<feature type="transmembrane region" description="Helical" evidence="1">
    <location>
        <begin position="149"/>
        <end position="167"/>
    </location>
</feature>
<feature type="transmembrane region" description="Helical" evidence="1">
    <location>
        <begin position="12"/>
        <end position="33"/>
    </location>
</feature>
<dbReference type="eggNOG" id="ENOG5032ZPJ">
    <property type="taxonomic scope" value="Bacteria"/>
</dbReference>
<comment type="caution">
    <text evidence="2">The sequence shown here is derived from an EMBL/GenBank/DDBJ whole genome shotgun (WGS) entry which is preliminary data.</text>
</comment>
<evidence type="ECO:0000313" key="2">
    <source>
        <dbReference type="EMBL" id="KGN88328.1"/>
    </source>
</evidence>
<feature type="transmembrane region" description="Helical" evidence="1">
    <location>
        <begin position="39"/>
        <end position="57"/>
    </location>
</feature>
<dbReference type="STRING" id="111105.HR09_06140"/>
<sequence length="179" mass="21062">MEDRSNLFRLSALMGLIFGAFWCLKYICVILAFRIPFLLLLYIPLTCFVPFLAYILTKRYRNVLPQEMRFSFMHGWQFSTLLYLFATVLVSIPHYYFYAEIMPAHMPDIMAQLEQSSDLMTQLFGTDEWREVMEQMLRVRPMSRVINDISSNFFWGALFSIPVGLILKRKAASDNMHSL</sequence>
<dbReference type="AlphaFoldDB" id="A0A0A2FBE3"/>
<keyword evidence="1" id="KW-1133">Transmembrane helix</keyword>
<feature type="transmembrane region" description="Helical" evidence="1">
    <location>
        <begin position="78"/>
        <end position="98"/>
    </location>
</feature>
<dbReference type="EMBL" id="JRAI01000002">
    <property type="protein sequence ID" value="KGN88328.1"/>
    <property type="molecule type" value="Genomic_DNA"/>
</dbReference>
<reference evidence="2 3" key="1">
    <citation type="submission" date="2014-08" db="EMBL/GenBank/DDBJ databases">
        <title>Porphyromonas gulae strain:COT-052_OH1451 Genome sequencing.</title>
        <authorList>
            <person name="Wallis C."/>
            <person name="Deusch O."/>
            <person name="O'Flynn C."/>
            <person name="Davis I."/>
            <person name="Jospin G."/>
            <person name="Darling A.E."/>
            <person name="Coil D.A."/>
            <person name="Alexiev A."/>
            <person name="Horsfall A."/>
            <person name="Kirkwood N."/>
            <person name="Harris S."/>
            <person name="Eisen J.A."/>
        </authorList>
    </citation>
    <scope>NUCLEOTIDE SEQUENCE [LARGE SCALE GENOMIC DNA]</scope>
    <source>
        <strain evidence="3">COT-052 OH1451</strain>
    </source>
</reference>
<proteinExistence type="predicted"/>
<accession>A0A0A2FBE3</accession>
<evidence type="ECO:0000313" key="3">
    <source>
        <dbReference type="Proteomes" id="UP000030130"/>
    </source>
</evidence>
<keyword evidence="1" id="KW-0472">Membrane</keyword>
<evidence type="ECO:0008006" key="4">
    <source>
        <dbReference type="Google" id="ProtNLM"/>
    </source>
</evidence>
<dbReference type="RefSeq" id="WP_039419818.1">
    <property type="nucleotide sequence ID" value="NZ_JRAI01000002.1"/>
</dbReference>
<name>A0A0A2FBE3_9PORP</name>
<dbReference type="Pfam" id="PF13858">
    <property type="entry name" value="DUF4199"/>
    <property type="match status" value="1"/>
</dbReference>
<dbReference type="InterPro" id="IPR025250">
    <property type="entry name" value="DUF4199"/>
</dbReference>
<organism evidence="2 3">
    <name type="scientific">Porphyromonas gulae</name>
    <dbReference type="NCBI Taxonomy" id="111105"/>
    <lineage>
        <taxon>Bacteria</taxon>
        <taxon>Pseudomonadati</taxon>
        <taxon>Bacteroidota</taxon>
        <taxon>Bacteroidia</taxon>
        <taxon>Bacteroidales</taxon>
        <taxon>Porphyromonadaceae</taxon>
        <taxon>Porphyromonas</taxon>
    </lineage>
</organism>
<dbReference type="OrthoDB" id="997092at2"/>
<dbReference type="Proteomes" id="UP000030130">
    <property type="component" value="Unassembled WGS sequence"/>
</dbReference>
<evidence type="ECO:0000256" key="1">
    <source>
        <dbReference type="SAM" id="Phobius"/>
    </source>
</evidence>
<keyword evidence="1" id="KW-0812">Transmembrane</keyword>
<gene>
    <name evidence="2" type="ORF">HR08_00580</name>
</gene>